<evidence type="ECO:0000313" key="7">
    <source>
        <dbReference type="EMBL" id="SDH55710.1"/>
    </source>
</evidence>
<accession>A0A1G8DEG6</accession>
<evidence type="ECO:0000313" key="8">
    <source>
        <dbReference type="Proteomes" id="UP000198656"/>
    </source>
</evidence>
<dbReference type="STRING" id="1121419.SAMN05443529_1158"/>
<dbReference type="OrthoDB" id="9767256at2"/>
<dbReference type="InterPro" id="IPR051914">
    <property type="entry name" value="FAD-linked_OxidoTrans_Type4"/>
</dbReference>
<name>A0A1G8DEG6_9FIRM</name>
<dbReference type="Gene3D" id="1.10.45.10">
    <property type="entry name" value="Vanillyl-alcohol Oxidase, Chain A, domain 4"/>
    <property type="match status" value="1"/>
</dbReference>
<dbReference type="FunFam" id="3.30.70.2740:FF:000001">
    <property type="entry name" value="D-lactate dehydrogenase mitochondrial"/>
    <property type="match status" value="1"/>
</dbReference>
<dbReference type="GO" id="GO:0071949">
    <property type="term" value="F:FAD binding"/>
    <property type="evidence" value="ECO:0007669"/>
    <property type="project" value="InterPro"/>
</dbReference>
<dbReference type="InterPro" id="IPR016171">
    <property type="entry name" value="Vanillyl_alc_oxidase_C-sub2"/>
</dbReference>
<gene>
    <name evidence="7" type="ORF">SAMN05443529_1158</name>
</gene>
<evidence type="ECO:0000259" key="6">
    <source>
        <dbReference type="PROSITE" id="PS51387"/>
    </source>
</evidence>
<comment type="cofactor">
    <cofactor evidence="1">
        <name>FAD</name>
        <dbReference type="ChEBI" id="CHEBI:57692"/>
    </cofactor>
</comment>
<dbReference type="PANTHER" id="PTHR42934">
    <property type="entry name" value="GLYCOLATE OXIDASE SUBUNIT GLCD"/>
    <property type="match status" value="1"/>
</dbReference>
<dbReference type="InterPro" id="IPR016164">
    <property type="entry name" value="FAD-linked_Oxase-like_C"/>
</dbReference>
<dbReference type="InterPro" id="IPR006094">
    <property type="entry name" value="Oxid_FAD_bind_N"/>
</dbReference>
<reference evidence="8" key="1">
    <citation type="submission" date="2016-10" db="EMBL/GenBank/DDBJ databases">
        <authorList>
            <person name="Varghese N."/>
            <person name="Submissions S."/>
        </authorList>
    </citation>
    <scope>NUCLEOTIDE SEQUENCE [LARGE SCALE GENOMIC DNA]</scope>
    <source>
        <strain evidence="8">DSM 8344</strain>
    </source>
</reference>
<keyword evidence="3" id="KW-0285">Flavoprotein</keyword>
<dbReference type="InterPro" id="IPR036318">
    <property type="entry name" value="FAD-bd_PCMH-like_sf"/>
</dbReference>
<proteinExistence type="inferred from homology"/>
<dbReference type="FunFam" id="1.10.45.10:FF:000001">
    <property type="entry name" value="D-lactate dehydrogenase mitochondrial"/>
    <property type="match status" value="1"/>
</dbReference>
<dbReference type="AlphaFoldDB" id="A0A1G8DEG6"/>
<evidence type="ECO:0000256" key="1">
    <source>
        <dbReference type="ARBA" id="ARBA00001974"/>
    </source>
</evidence>
<dbReference type="Gene3D" id="3.30.70.2740">
    <property type="match status" value="1"/>
</dbReference>
<dbReference type="PANTHER" id="PTHR42934:SF1">
    <property type="entry name" value="GLYCOLATE OXIDASE SUBUNIT GLCD"/>
    <property type="match status" value="1"/>
</dbReference>
<keyword evidence="8" id="KW-1185">Reference proteome</keyword>
<dbReference type="Pfam" id="PF02913">
    <property type="entry name" value="FAD-oxidase_C"/>
    <property type="match status" value="1"/>
</dbReference>
<dbReference type="GO" id="GO:0016491">
    <property type="term" value="F:oxidoreductase activity"/>
    <property type="evidence" value="ECO:0007669"/>
    <property type="project" value="UniProtKB-KW"/>
</dbReference>
<evidence type="ECO:0000256" key="5">
    <source>
        <dbReference type="ARBA" id="ARBA00023002"/>
    </source>
</evidence>
<dbReference type="RefSeq" id="WP_092333995.1">
    <property type="nucleotide sequence ID" value="NZ_FNCP01000015.1"/>
</dbReference>
<comment type="similarity">
    <text evidence="2">Belongs to the FAD-binding oxidoreductase/transferase type 4 family.</text>
</comment>
<evidence type="ECO:0000256" key="4">
    <source>
        <dbReference type="ARBA" id="ARBA00022827"/>
    </source>
</evidence>
<protein>
    <submittedName>
        <fullName evidence="7">Glycolate oxidase</fullName>
    </submittedName>
</protein>
<feature type="domain" description="FAD-binding PCMH-type" evidence="6">
    <location>
        <begin position="36"/>
        <end position="215"/>
    </location>
</feature>
<evidence type="ECO:0000256" key="2">
    <source>
        <dbReference type="ARBA" id="ARBA00008000"/>
    </source>
</evidence>
<dbReference type="Proteomes" id="UP000198656">
    <property type="component" value="Unassembled WGS sequence"/>
</dbReference>
<dbReference type="EMBL" id="FNCP01000015">
    <property type="protein sequence ID" value="SDH55710.1"/>
    <property type="molecule type" value="Genomic_DNA"/>
</dbReference>
<dbReference type="Pfam" id="PF01565">
    <property type="entry name" value="FAD_binding_4"/>
    <property type="match status" value="1"/>
</dbReference>
<keyword evidence="4" id="KW-0274">FAD</keyword>
<dbReference type="InterPro" id="IPR016169">
    <property type="entry name" value="FAD-bd_PCMH_sub2"/>
</dbReference>
<dbReference type="SUPFAM" id="SSF56176">
    <property type="entry name" value="FAD-binding/transporter-associated domain-like"/>
    <property type="match status" value="1"/>
</dbReference>
<sequence length="458" mass="49710">MLSQTVVKRLKEIVGEKNVVTDKVGLLTYGYDGTLLSGEALGVVSPTTTDQVVEIVKLMNEHDIKLVPRGAGTNESGGTIPSQEAIVISFTKMTKIHEIDTENFVAVVEPGVINFDLQVELAKQNFYFPPDPSSFKASTIGGNLGECSGGPKCFKYGVTRDYMLGLEVVLPNGKVIQTGGRNFQSEPGYDLTRIIVGSEGILGLVTKVFVRILPIPRAKKTMLALYDKVEDASQTVADIVAAGIIPTTLELMDNLLINTTEDFTHAGLPRDAGAVLIIEVDGYPEDMDEQVKTIGEIASKIAKEFKVAQTAVEVDQIWTSRRSAFGSVARVRPSYGVNDITVPRSNFPKAIGGVLKVAKDFGVTIGVVAHAGDGNLHPLILFDQRNKEETETVHKAEQALCMMALDLEGTISGEHGIGLVKKKYLDKEFTPAAMEAFRKIKRSFDPTNRFNPGKIIDL</sequence>
<organism evidence="7 8">
    <name type="scientific">Desulfosporosinus hippei DSM 8344</name>
    <dbReference type="NCBI Taxonomy" id="1121419"/>
    <lineage>
        <taxon>Bacteria</taxon>
        <taxon>Bacillati</taxon>
        <taxon>Bacillota</taxon>
        <taxon>Clostridia</taxon>
        <taxon>Eubacteriales</taxon>
        <taxon>Desulfitobacteriaceae</taxon>
        <taxon>Desulfosporosinus</taxon>
    </lineage>
</organism>
<dbReference type="PROSITE" id="PS51387">
    <property type="entry name" value="FAD_PCMH"/>
    <property type="match status" value="1"/>
</dbReference>
<dbReference type="SUPFAM" id="SSF55103">
    <property type="entry name" value="FAD-linked oxidases, C-terminal domain"/>
    <property type="match status" value="1"/>
</dbReference>
<keyword evidence="5" id="KW-0560">Oxidoreductase</keyword>
<evidence type="ECO:0000256" key="3">
    <source>
        <dbReference type="ARBA" id="ARBA00022630"/>
    </source>
</evidence>
<dbReference type="InterPro" id="IPR004113">
    <property type="entry name" value="FAD-bd_oxidored_4_C"/>
</dbReference>
<dbReference type="Gene3D" id="3.30.465.10">
    <property type="match status" value="1"/>
</dbReference>
<dbReference type="InterPro" id="IPR016166">
    <property type="entry name" value="FAD-bd_PCMH"/>
</dbReference>